<dbReference type="InterPro" id="IPR049249">
    <property type="entry name" value="DUF6882"/>
</dbReference>
<dbReference type="RefSeq" id="WP_222595231.1">
    <property type="nucleotide sequence ID" value="NZ_BJXA01000075.1"/>
</dbReference>
<evidence type="ECO:0000313" key="2">
    <source>
        <dbReference type="Proteomes" id="UP000321424"/>
    </source>
</evidence>
<dbReference type="EMBL" id="BJXA01000075">
    <property type="protein sequence ID" value="GEM42702.1"/>
    <property type="molecule type" value="Genomic_DNA"/>
</dbReference>
<comment type="caution">
    <text evidence="1">The sequence shown here is derived from an EMBL/GenBank/DDBJ whole genome shotgun (WGS) entry which is preliminary data.</text>
</comment>
<sequence length="249" mass="27359">MTAYLHHESPTLEQLLDDAALMSFEHQERSIEVLGEHRWQVSYEPPRFEFFGDKPLVCTRFHVLGTAAPGPRSWLWSWANNDWYPPEVTELARSVRDYGLRHGISALCTDEVPFADLPGAPTDPNRATWLMGELAKAVSGSWTWYSCDVGGGTRLAVLIEHPDLALPAPDLMHTMQALTGVFKLELPDHKRALHSYAMQRGLTAAFATDGSTMRIAGPGIEVAIAFNERGLVTAMSSSTGADSLAVPAE</sequence>
<evidence type="ECO:0000313" key="1">
    <source>
        <dbReference type="EMBL" id="GEM42702.1"/>
    </source>
</evidence>
<dbReference type="Pfam" id="PF21813">
    <property type="entry name" value="DUF6882"/>
    <property type="match status" value="1"/>
</dbReference>
<gene>
    <name evidence="1" type="ORF">NN4_72210</name>
</gene>
<dbReference type="AlphaFoldDB" id="A0A511MQ32"/>
<reference evidence="1 2" key="1">
    <citation type="submission" date="2019-07" db="EMBL/GenBank/DDBJ databases">
        <title>Whole genome shotgun sequence of Nocardia ninae NBRC 108245.</title>
        <authorList>
            <person name="Hosoyama A."/>
            <person name="Uohara A."/>
            <person name="Ohji S."/>
            <person name="Ichikawa N."/>
        </authorList>
    </citation>
    <scope>NUCLEOTIDE SEQUENCE [LARGE SCALE GENOMIC DNA]</scope>
    <source>
        <strain evidence="1 2">NBRC 108245</strain>
    </source>
</reference>
<dbReference type="Proteomes" id="UP000321424">
    <property type="component" value="Unassembled WGS sequence"/>
</dbReference>
<name>A0A511MQ32_9NOCA</name>
<keyword evidence="2" id="KW-1185">Reference proteome</keyword>
<accession>A0A511MQ32</accession>
<protein>
    <submittedName>
        <fullName evidence="1">Uncharacterized protein</fullName>
    </submittedName>
</protein>
<organism evidence="1 2">
    <name type="scientific">Nocardia ninae NBRC 108245</name>
    <dbReference type="NCBI Taxonomy" id="1210091"/>
    <lineage>
        <taxon>Bacteria</taxon>
        <taxon>Bacillati</taxon>
        <taxon>Actinomycetota</taxon>
        <taxon>Actinomycetes</taxon>
        <taxon>Mycobacteriales</taxon>
        <taxon>Nocardiaceae</taxon>
        <taxon>Nocardia</taxon>
    </lineage>
</organism>
<proteinExistence type="predicted"/>